<dbReference type="InterPro" id="IPR002641">
    <property type="entry name" value="PNPLA_dom"/>
</dbReference>
<dbReference type="InterPro" id="IPR016035">
    <property type="entry name" value="Acyl_Trfase/lysoPLipase"/>
</dbReference>
<feature type="active site" description="Proton acceptor" evidence="2">
    <location>
        <position position="319"/>
    </location>
</feature>
<feature type="domain" description="PNPLA" evidence="4">
    <location>
        <begin position="76"/>
        <end position="332"/>
    </location>
</feature>
<dbReference type="AlphaFoldDB" id="A0A2W5UW19"/>
<name>A0A2W5UW19_9BACT</name>
<dbReference type="GO" id="GO:0016787">
    <property type="term" value="F:hydrolase activity"/>
    <property type="evidence" value="ECO:0007669"/>
    <property type="project" value="UniProtKB-UniRule"/>
</dbReference>
<dbReference type="EMBL" id="QFQP01000030">
    <property type="protein sequence ID" value="PZR07544.1"/>
    <property type="molecule type" value="Genomic_DNA"/>
</dbReference>
<sequence>MERAMFTALLAALVLAADEGPASTPQVPNPLATPPAVIEEPTDPRPAGEAAKPSPLRQTPAPPEKRDDSKLRPLGMTVSGGVSLGTWESGFVYFYLEAEKHRPTAQLRIVTGASAGSANALVAAISSCQPPNPLPMSSLGWNVWGPVGFNDLFDRKRANADALFVRDELDLSFDRVREVWKQGLPEDCDVVFGATVTRVKPREVKLKEGLAVPRVLETFTVRIQGRGLGKPPKLTNYVEPDAPMPMPLLPFVDDEKDPIASDRNFSQLRSVIYASSAFPVAFAPTPIEYCLSKPAPKGEKPSSKVTECTVPEFVDLFVDGGVFDNNPLRLAWSMADRHLQRSETGGCGWTDLFAPHENLRRDMHFVYLDPDSSNFTPETTASTEPEENGFLAKLFSLSGGLIDSARARELSSLAREQHDVADRMDLAMSNLPKASEPLSAFLGFFETEFRRFDFYLGMYDAYSELSATETWKDKADFEQIFEIGAEERAEWAPFLCIASMMEPQYAHYRSSCDDPGLTDFRILLQVSIDRLYSSCRATDRKLSTAAKRYNYLCSEARRGGEPPAVPHVAQLAPQLRQRRGDEDTFAFTMRLLGEYGFRFEDLGLTRGESKKGAVALRWAMDDLVDAWSSAQPTLADRVLSRTAARSALNAVEFSPPVFSTYAVLGTMLEGGTSWAPFNNAARWLQLHGALMFNEVFSLITNPQPRFSLNFTVGPEVHLSFMSNTVFQPRLAVRGGVQLGVIDAFATKRCETGDPRACTQPELDVVIALGLLERLRIELVWQTYPLLYATSYSSSNVHLGVGVQFY</sequence>
<dbReference type="Gene3D" id="3.40.1090.10">
    <property type="entry name" value="Cytosolic phospholipase A2 catalytic domain"/>
    <property type="match status" value="1"/>
</dbReference>
<evidence type="ECO:0000313" key="5">
    <source>
        <dbReference type="EMBL" id="PZR07544.1"/>
    </source>
</evidence>
<keyword evidence="1 2" id="KW-0443">Lipid metabolism</keyword>
<evidence type="ECO:0000256" key="3">
    <source>
        <dbReference type="SAM" id="MobiDB-lite"/>
    </source>
</evidence>
<evidence type="ECO:0000256" key="2">
    <source>
        <dbReference type="PROSITE-ProRule" id="PRU01161"/>
    </source>
</evidence>
<proteinExistence type="predicted"/>
<keyword evidence="2" id="KW-0442">Lipid degradation</keyword>
<organism evidence="5 6">
    <name type="scientific">Archangium gephyra</name>
    <dbReference type="NCBI Taxonomy" id="48"/>
    <lineage>
        <taxon>Bacteria</taxon>
        <taxon>Pseudomonadati</taxon>
        <taxon>Myxococcota</taxon>
        <taxon>Myxococcia</taxon>
        <taxon>Myxococcales</taxon>
        <taxon>Cystobacterineae</taxon>
        <taxon>Archangiaceae</taxon>
        <taxon>Archangium</taxon>
    </lineage>
</organism>
<gene>
    <name evidence="5" type="ORF">DI536_27110</name>
</gene>
<comment type="caution">
    <text evidence="2">Lacks conserved residue(s) required for the propagation of feature annotation.</text>
</comment>
<feature type="short sequence motif" description="DGA/G" evidence="2">
    <location>
        <begin position="319"/>
        <end position="321"/>
    </location>
</feature>
<dbReference type="Pfam" id="PF01734">
    <property type="entry name" value="Patatin"/>
    <property type="match status" value="1"/>
</dbReference>
<evidence type="ECO:0000256" key="1">
    <source>
        <dbReference type="ARBA" id="ARBA00023098"/>
    </source>
</evidence>
<dbReference type="Proteomes" id="UP000249061">
    <property type="component" value="Unassembled WGS sequence"/>
</dbReference>
<dbReference type="PROSITE" id="PS51635">
    <property type="entry name" value="PNPLA"/>
    <property type="match status" value="1"/>
</dbReference>
<protein>
    <recommendedName>
        <fullName evidence="4">PNPLA domain-containing protein</fullName>
    </recommendedName>
</protein>
<accession>A0A2W5UW19</accession>
<dbReference type="GO" id="GO:0016042">
    <property type="term" value="P:lipid catabolic process"/>
    <property type="evidence" value="ECO:0007669"/>
    <property type="project" value="UniProtKB-UniRule"/>
</dbReference>
<comment type="caution">
    <text evidence="5">The sequence shown here is derived from an EMBL/GenBank/DDBJ whole genome shotgun (WGS) entry which is preliminary data.</text>
</comment>
<feature type="region of interest" description="Disordered" evidence="3">
    <location>
        <begin position="20"/>
        <end position="74"/>
    </location>
</feature>
<evidence type="ECO:0000313" key="6">
    <source>
        <dbReference type="Proteomes" id="UP000249061"/>
    </source>
</evidence>
<dbReference type="SUPFAM" id="SSF52151">
    <property type="entry name" value="FabD/lysophospholipase-like"/>
    <property type="match status" value="1"/>
</dbReference>
<evidence type="ECO:0000259" key="4">
    <source>
        <dbReference type="PROSITE" id="PS51635"/>
    </source>
</evidence>
<feature type="active site" description="Nucleophile" evidence="2">
    <location>
        <position position="114"/>
    </location>
</feature>
<reference evidence="5 6" key="1">
    <citation type="submission" date="2017-08" db="EMBL/GenBank/DDBJ databases">
        <title>Infants hospitalized years apart are colonized by the same room-sourced microbial strains.</title>
        <authorList>
            <person name="Brooks B."/>
            <person name="Olm M.R."/>
            <person name="Firek B.A."/>
            <person name="Baker R."/>
            <person name="Thomas B.C."/>
            <person name="Morowitz M.J."/>
            <person name="Banfield J.F."/>
        </authorList>
    </citation>
    <scope>NUCLEOTIDE SEQUENCE [LARGE SCALE GENOMIC DNA]</scope>
    <source>
        <strain evidence="5">S2_003_000_R2_14</strain>
    </source>
</reference>
<keyword evidence="2" id="KW-0378">Hydrolase</keyword>
<feature type="short sequence motif" description="GXSXG" evidence="2">
    <location>
        <begin position="112"/>
        <end position="116"/>
    </location>
</feature>